<keyword evidence="3" id="KW-0472">Membrane</keyword>
<dbReference type="GO" id="GO:0043107">
    <property type="term" value="P:type IV pilus-dependent motility"/>
    <property type="evidence" value="ECO:0007669"/>
    <property type="project" value="TreeGrafter"/>
</dbReference>
<evidence type="ECO:0000256" key="1">
    <source>
        <dbReference type="ARBA" id="ARBA00005233"/>
    </source>
</evidence>
<reference evidence="4 5" key="1">
    <citation type="submission" date="2019-06" db="EMBL/GenBank/DDBJ databases">
        <title>The genome of Shewanella sp. SM1901.</title>
        <authorList>
            <person name="Cha Q."/>
        </authorList>
    </citation>
    <scope>NUCLEOTIDE SEQUENCE [LARGE SCALE GENOMIC DNA]</scope>
    <source>
        <strain evidence="4 5">SM1901</strain>
    </source>
</reference>
<dbReference type="Pfam" id="PF07963">
    <property type="entry name" value="N_methyl"/>
    <property type="match status" value="1"/>
</dbReference>
<dbReference type="PROSITE" id="PS00409">
    <property type="entry name" value="PROKAR_NTER_METHYL"/>
    <property type="match status" value="1"/>
</dbReference>
<dbReference type="InterPro" id="IPR045584">
    <property type="entry name" value="Pilin-like"/>
</dbReference>
<dbReference type="SUPFAM" id="SSF54523">
    <property type="entry name" value="Pili subunits"/>
    <property type="match status" value="1"/>
</dbReference>
<dbReference type="Proteomes" id="UP000319809">
    <property type="component" value="Chromosome"/>
</dbReference>
<dbReference type="PANTHER" id="PTHR30093:SF34">
    <property type="entry name" value="PREPILIN PEPTIDASE-DEPENDENT PROTEIN D"/>
    <property type="match status" value="1"/>
</dbReference>
<organism evidence="4 5">
    <name type="scientific">Shewanella polaris</name>
    <dbReference type="NCBI Taxonomy" id="2588449"/>
    <lineage>
        <taxon>Bacteria</taxon>
        <taxon>Pseudomonadati</taxon>
        <taxon>Pseudomonadota</taxon>
        <taxon>Gammaproteobacteria</taxon>
        <taxon>Alteromonadales</taxon>
        <taxon>Shewanellaceae</taxon>
        <taxon>Shewanella</taxon>
    </lineage>
</organism>
<evidence type="ECO:0000256" key="2">
    <source>
        <dbReference type="ARBA" id="ARBA00022481"/>
    </source>
</evidence>
<keyword evidence="3" id="KW-1133">Transmembrane helix</keyword>
<dbReference type="NCBIfam" id="TIGR02532">
    <property type="entry name" value="IV_pilin_GFxxxE"/>
    <property type="match status" value="1"/>
</dbReference>
<dbReference type="Gene3D" id="3.30.700.10">
    <property type="entry name" value="Glycoprotein, Type 4 Pilin"/>
    <property type="match status" value="1"/>
</dbReference>
<dbReference type="KEGG" id="spol:FH971_18970"/>
<protein>
    <submittedName>
        <fullName evidence="4">Prepilin-type N-terminal cleavage/methylation domain-containing protein</fullName>
    </submittedName>
</protein>
<dbReference type="GO" id="GO:0044096">
    <property type="term" value="C:type IV pilus"/>
    <property type="evidence" value="ECO:0007669"/>
    <property type="project" value="TreeGrafter"/>
</dbReference>
<feature type="transmembrane region" description="Helical" evidence="3">
    <location>
        <begin position="12"/>
        <end position="36"/>
    </location>
</feature>
<keyword evidence="2" id="KW-0488">Methylation</keyword>
<name>A0A4Y5YK06_9GAMM</name>
<dbReference type="InterPro" id="IPR012902">
    <property type="entry name" value="N_methyl_site"/>
</dbReference>
<comment type="similarity">
    <text evidence="1">Belongs to the N-Me-Phe pilin family.</text>
</comment>
<gene>
    <name evidence="4" type="ORF">FH971_18970</name>
</gene>
<evidence type="ECO:0000313" key="5">
    <source>
        <dbReference type="Proteomes" id="UP000319809"/>
    </source>
</evidence>
<sequence length="121" mass="12463">MKGINQIKNAKGFTLIELMIVVAIIGILAAIALPAYKDYVNKGKLNSCLAEATAQTKARAASIVAEIAMPTYTPSACTGPADTDLPDDLTKLDAAVAVEFPAKDGAGTVTCNFTTVNCTAA</sequence>
<dbReference type="EMBL" id="CP041036">
    <property type="protein sequence ID" value="QDE32866.1"/>
    <property type="molecule type" value="Genomic_DNA"/>
</dbReference>
<accession>A0A4Y5YK06</accession>
<evidence type="ECO:0000256" key="3">
    <source>
        <dbReference type="SAM" id="Phobius"/>
    </source>
</evidence>
<dbReference type="PANTHER" id="PTHR30093">
    <property type="entry name" value="GENERAL SECRETION PATHWAY PROTEIN G"/>
    <property type="match status" value="1"/>
</dbReference>
<evidence type="ECO:0000313" key="4">
    <source>
        <dbReference type="EMBL" id="QDE32866.1"/>
    </source>
</evidence>
<proteinExistence type="inferred from homology"/>
<dbReference type="RefSeq" id="WP_140235340.1">
    <property type="nucleotide sequence ID" value="NZ_CP041036.1"/>
</dbReference>
<dbReference type="AlphaFoldDB" id="A0A4Y5YK06"/>
<keyword evidence="3" id="KW-0812">Transmembrane</keyword>
<keyword evidence="5" id="KW-1185">Reference proteome</keyword>